<dbReference type="EMBL" id="JABXXR010000043">
    <property type="protein sequence ID" value="NVN40422.1"/>
    <property type="molecule type" value="Genomic_DNA"/>
</dbReference>
<sequence>MSAWRYAMGLGLPALAIMVGEYGLSDMRTTLLGMPVVLVWITAWMVLTSGCLGVCWLVWDRDGVEDPA</sequence>
<keyword evidence="1" id="KW-1133">Transmembrane helix</keyword>
<feature type="transmembrane region" description="Helical" evidence="1">
    <location>
        <begin position="6"/>
        <end position="24"/>
    </location>
</feature>
<dbReference type="Pfam" id="PF11755">
    <property type="entry name" value="DUF3311"/>
    <property type="match status" value="1"/>
</dbReference>
<feature type="transmembrane region" description="Helical" evidence="1">
    <location>
        <begin position="36"/>
        <end position="59"/>
    </location>
</feature>
<evidence type="ECO:0000313" key="2">
    <source>
        <dbReference type="EMBL" id="NVN40422.1"/>
    </source>
</evidence>
<reference evidence="2 3" key="1">
    <citation type="submission" date="2020-06" db="EMBL/GenBank/DDBJ databases">
        <title>Description of novel acetic acid bacteria.</title>
        <authorList>
            <person name="Sombolestani A."/>
        </authorList>
    </citation>
    <scope>NUCLEOTIDE SEQUENCE [LARGE SCALE GENOMIC DNA]</scope>
    <source>
        <strain evidence="2 3">LMG 27010</strain>
    </source>
</reference>
<evidence type="ECO:0000313" key="3">
    <source>
        <dbReference type="Proteomes" id="UP000585665"/>
    </source>
</evidence>
<protein>
    <submittedName>
        <fullName evidence="2">DUF3311 domain-containing protein</fullName>
    </submittedName>
</protein>
<dbReference type="RefSeq" id="WP_176613388.1">
    <property type="nucleotide sequence ID" value="NZ_JABXXR010000043.1"/>
</dbReference>
<dbReference type="Proteomes" id="UP000585665">
    <property type="component" value="Unassembled WGS sequence"/>
</dbReference>
<keyword evidence="1" id="KW-0472">Membrane</keyword>
<keyword evidence="1" id="KW-0812">Transmembrane</keyword>
<gene>
    <name evidence="2" type="ORF">HUK82_07580</name>
</gene>
<name>A0A850PER6_9PROT</name>
<proteinExistence type="predicted"/>
<organism evidence="2 3">
    <name type="scientific">Ameyamaea chiangmaiensis</name>
    <dbReference type="NCBI Taxonomy" id="442969"/>
    <lineage>
        <taxon>Bacteria</taxon>
        <taxon>Pseudomonadati</taxon>
        <taxon>Pseudomonadota</taxon>
        <taxon>Alphaproteobacteria</taxon>
        <taxon>Acetobacterales</taxon>
        <taxon>Acetobacteraceae</taxon>
        <taxon>Ameyamaea</taxon>
    </lineage>
</organism>
<evidence type="ECO:0000256" key="1">
    <source>
        <dbReference type="SAM" id="Phobius"/>
    </source>
</evidence>
<keyword evidence="3" id="KW-1185">Reference proteome</keyword>
<comment type="caution">
    <text evidence="2">The sequence shown here is derived from an EMBL/GenBank/DDBJ whole genome shotgun (WGS) entry which is preliminary data.</text>
</comment>
<dbReference type="AlphaFoldDB" id="A0A850PER6"/>
<dbReference type="InterPro" id="IPR021741">
    <property type="entry name" value="DUF3311"/>
</dbReference>
<accession>A0A850PER6</accession>